<evidence type="ECO:0000256" key="3">
    <source>
        <dbReference type="ARBA" id="ARBA00022692"/>
    </source>
</evidence>
<feature type="region of interest" description="Disordered" evidence="7">
    <location>
        <begin position="264"/>
        <end position="311"/>
    </location>
</feature>
<dbReference type="Proteomes" id="UP000621386">
    <property type="component" value="Unassembled WGS sequence"/>
</dbReference>
<feature type="region of interest" description="Disordered" evidence="7">
    <location>
        <begin position="419"/>
        <end position="438"/>
    </location>
</feature>
<organism evidence="10 11">
    <name type="scientific">Streptomyces musisoli</name>
    <dbReference type="NCBI Taxonomy" id="2802280"/>
    <lineage>
        <taxon>Bacteria</taxon>
        <taxon>Bacillati</taxon>
        <taxon>Actinomycetota</taxon>
        <taxon>Actinomycetes</taxon>
        <taxon>Kitasatosporales</taxon>
        <taxon>Streptomycetaceae</taxon>
        <taxon>Streptomyces</taxon>
    </lineage>
</organism>
<feature type="transmembrane region" description="Helical" evidence="8">
    <location>
        <begin position="163"/>
        <end position="183"/>
    </location>
</feature>
<name>A0ABS1P9N8_9ACTN</name>
<keyword evidence="5 8" id="KW-0472">Membrane</keyword>
<keyword evidence="2" id="KW-1003">Cell membrane</keyword>
<keyword evidence="3 8" id="KW-0812">Transmembrane</keyword>
<reference evidence="10 11" key="1">
    <citation type="submission" date="2021-01" db="EMBL/GenBank/DDBJ databases">
        <title>WGS of actinomycetes isolated from Thailand.</title>
        <authorList>
            <person name="Thawai C."/>
        </authorList>
    </citation>
    <scope>NUCLEOTIDE SEQUENCE [LARGE SCALE GENOMIC DNA]</scope>
    <source>
        <strain evidence="10 11">CH5-8</strain>
    </source>
</reference>
<evidence type="ECO:0000256" key="2">
    <source>
        <dbReference type="ARBA" id="ARBA00022475"/>
    </source>
</evidence>
<protein>
    <submittedName>
        <fullName evidence="10">FUSC family protein</fullName>
    </submittedName>
</protein>
<dbReference type="PANTHER" id="PTHR30509:SF8">
    <property type="entry name" value="INNER MEMBRANE PROTEIN YCCS"/>
    <property type="match status" value="1"/>
</dbReference>
<dbReference type="Pfam" id="PF13515">
    <property type="entry name" value="FUSC_2"/>
    <property type="match status" value="1"/>
</dbReference>
<evidence type="ECO:0000313" key="10">
    <source>
        <dbReference type="EMBL" id="MBL1108775.1"/>
    </source>
</evidence>
<comment type="similarity">
    <text evidence="6">Belongs to the YccS/YhfK family.</text>
</comment>
<feature type="domain" description="Integral membrane bound transporter" evidence="9">
    <location>
        <begin position="479"/>
        <end position="600"/>
    </location>
</feature>
<evidence type="ECO:0000256" key="8">
    <source>
        <dbReference type="SAM" id="Phobius"/>
    </source>
</evidence>
<evidence type="ECO:0000256" key="7">
    <source>
        <dbReference type="SAM" id="MobiDB-lite"/>
    </source>
</evidence>
<dbReference type="InterPro" id="IPR049453">
    <property type="entry name" value="Memb_transporter_dom"/>
</dbReference>
<feature type="transmembrane region" description="Helical" evidence="8">
    <location>
        <begin position="516"/>
        <end position="534"/>
    </location>
</feature>
<dbReference type="PANTHER" id="PTHR30509">
    <property type="entry name" value="P-HYDROXYBENZOIC ACID EFFLUX PUMP SUBUNIT-RELATED"/>
    <property type="match status" value="1"/>
</dbReference>
<keyword evidence="4 8" id="KW-1133">Transmembrane helix</keyword>
<evidence type="ECO:0000256" key="4">
    <source>
        <dbReference type="ARBA" id="ARBA00022989"/>
    </source>
</evidence>
<feature type="transmembrane region" description="Helical" evidence="8">
    <location>
        <begin position="101"/>
        <end position="118"/>
    </location>
</feature>
<dbReference type="EMBL" id="JAERRH010000015">
    <property type="protein sequence ID" value="MBL1108775.1"/>
    <property type="molecule type" value="Genomic_DNA"/>
</dbReference>
<evidence type="ECO:0000256" key="5">
    <source>
        <dbReference type="ARBA" id="ARBA00023136"/>
    </source>
</evidence>
<feature type="transmembrane region" description="Helical" evidence="8">
    <location>
        <begin position="124"/>
        <end position="143"/>
    </location>
</feature>
<gene>
    <name evidence="10" type="ORF">JK361_30035</name>
</gene>
<accession>A0ABS1P9N8</accession>
<comment type="subcellular location">
    <subcellularLocation>
        <location evidence="1">Cell membrane</location>
        <topology evidence="1">Multi-pass membrane protein</topology>
    </subcellularLocation>
</comment>
<evidence type="ECO:0000259" key="9">
    <source>
        <dbReference type="Pfam" id="PF13515"/>
    </source>
</evidence>
<feature type="transmembrane region" description="Helical" evidence="8">
    <location>
        <begin position="62"/>
        <end position="89"/>
    </location>
</feature>
<evidence type="ECO:0000256" key="1">
    <source>
        <dbReference type="ARBA" id="ARBA00004651"/>
    </source>
</evidence>
<sequence>MVAGLGNGVAISALLLAGVAAGEAAAGAWAAMGAYLAAFTNKGGARRPRTRGLLVAAVADAAVFAAGAATAALFPLTLVLLAVLVFLAAAGSRIHPVLERLGTMPATALLVAAGGAAADGARPQTSVLVLLGGLWYAAATAVLTPPARVRDVLAVLAQPYRLIGRSLSVLAASSAGVFAVGTARAHPAAALRRAEEAARELRGPRGSERLAALADPLVERAATLADLAIALAATGPPPAAVRTPCTTAIRSAGQHLLRLADTLTRRPTTGTGGAGGGGGVGGEGGGAGGAGGGAGDTGGGTRGGAGDTGGGAGGTGGGAGGTGGGAGGVGGGAGDTGGGAGDTGGGASGELETALAALEAACDRMRAQVAAGTQAYADSARAGRQRRLLARITTAITAAQQDARALAELAAIRLPAPAPAPAATHPAQPPASAAAPPTESASRWAALWRGIPGIRTVAALPAGTVRHALRTTTVSSAVFLLTQAVALSHGEWATLAVLRVLRPQYAATRERVAQRVIGNVVGGGCAALLVAVVHEPTTLSLILFALITAGFALRPVNYAFWVVFGTPLVLLIGDVSHPGDWSDAAVRIAMTVLGTGAALLGSRLLWPSWEHARLATHTARAVAGTTAYLDTVLGLLPGRSVRPDTAGARRAAEEALAQAHTACRNAHREPGHDPAALDDAVRLLQTLERLIVLSAALTTHRTPCTARIPALALYADHAPAALTGSAGQAVRHLDALADALEEMSLYLDGLHTRRQRELAAGHAGESRLRAAIRDDGPVIELLAAIAAALGEAHTHPQPSPH</sequence>
<evidence type="ECO:0000256" key="6">
    <source>
        <dbReference type="ARBA" id="ARBA00043993"/>
    </source>
</evidence>
<keyword evidence="11" id="KW-1185">Reference proteome</keyword>
<feature type="compositionally biased region" description="Gly residues" evidence="7">
    <location>
        <begin position="270"/>
        <end position="311"/>
    </location>
</feature>
<feature type="transmembrane region" description="Helical" evidence="8">
    <location>
        <begin position="584"/>
        <end position="606"/>
    </location>
</feature>
<feature type="transmembrane region" description="Helical" evidence="8">
    <location>
        <begin position="541"/>
        <end position="564"/>
    </location>
</feature>
<proteinExistence type="inferred from homology"/>
<comment type="caution">
    <text evidence="10">The sequence shown here is derived from an EMBL/GenBank/DDBJ whole genome shotgun (WGS) entry which is preliminary data.</text>
</comment>
<dbReference type="RefSeq" id="WP_201824086.1">
    <property type="nucleotide sequence ID" value="NZ_JAERRH010000015.1"/>
</dbReference>
<evidence type="ECO:0000313" key="11">
    <source>
        <dbReference type="Proteomes" id="UP000621386"/>
    </source>
</evidence>